<keyword evidence="1" id="KW-1133">Transmembrane helix</keyword>
<dbReference type="EMBL" id="UINC01096502">
    <property type="protein sequence ID" value="SVC53438.1"/>
    <property type="molecule type" value="Genomic_DNA"/>
</dbReference>
<feature type="transmembrane region" description="Helical" evidence="1">
    <location>
        <begin position="44"/>
        <end position="61"/>
    </location>
</feature>
<feature type="transmembrane region" description="Helical" evidence="1">
    <location>
        <begin position="73"/>
        <end position="89"/>
    </location>
</feature>
<name>A0A382MYQ1_9ZZZZ</name>
<dbReference type="AlphaFoldDB" id="A0A382MYQ1"/>
<proteinExistence type="predicted"/>
<gene>
    <name evidence="2" type="ORF">METZ01_LOCUS306292</name>
</gene>
<accession>A0A382MYQ1</accession>
<sequence>MPEISLANLSMILGAMALAKGVYFITAAKKAREMIKAFPRNDNAGYLLIIISMVWFLLILKDENMADFEKYRTAFNVFILATGIGSCLYLKDYLAVRGAAVLMMLIAKLIVDTARFHESEWRLVLVTTAYLMVIGGMWFTVSPWRMRDLFAWGTADEKRFKILCGVRIGFGILLLVLGLFEFK</sequence>
<feature type="transmembrane region" description="Helical" evidence="1">
    <location>
        <begin position="123"/>
        <end position="141"/>
    </location>
</feature>
<evidence type="ECO:0000256" key="1">
    <source>
        <dbReference type="SAM" id="Phobius"/>
    </source>
</evidence>
<feature type="transmembrane region" description="Helical" evidence="1">
    <location>
        <begin position="6"/>
        <end position="23"/>
    </location>
</feature>
<evidence type="ECO:0000313" key="2">
    <source>
        <dbReference type="EMBL" id="SVC53438.1"/>
    </source>
</evidence>
<feature type="transmembrane region" description="Helical" evidence="1">
    <location>
        <begin position="162"/>
        <end position="180"/>
    </location>
</feature>
<protein>
    <submittedName>
        <fullName evidence="2">Uncharacterized protein</fullName>
    </submittedName>
</protein>
<reference evidence="2" key="1">
    <citation type="submission" date="2018-05" db="EMBL/GenBank/DDBJ databases">
        <authorList>
            <person name="Lanie J.A."/>
            <person name="Ng W.-L."/>
            <person name="Kazmierczak K.M."/>
            <person name="Andrzejewski T.M."/>
            <person name="Davidsen T.M."/>
            <person name="Wayne K.J."/>
            <person name="Tettelin H."/>
            <person name="Glass J.I."/>
            <person name="Rusch D."/>
            <person name="Podicherti R."/>
            <person name="Tsui H.-C.T."/>
            <person name="Winkler M.E."/>
        </authorList>
    </citation>
    <scope>NUCLEOTIDE SEQUENCE</scope>
</reference>
<keyword evidence="1" id="KW-0472">Membrane</keyword>
<keyword evidence="1" id="KW-0812">Transmembrane</keyword>
<organism evidence="2">
    <name type="scientific">marine metagenome</name>
    <dbReference type="NCBI Taxonomy" id="408172"/>
    <lineage>
        <taxon>unclassified sequences</taxon>
        <taxon>metagenomes</taxon>
        <taxon>ecological metagenomes</taxon>
    </lineage>
</organism>